<organism evidence="13 14">
    <name type="scientific">Sphingomonas rustica</name>
    <dbReference type="NCBI Taxonomy" id="3103142"/>
    <lineage>
        <taxon>Bacteria</taxon>
        <taxon>Pseudomonadati</taxon>
        <taxon>Pseudomonadota</taxon>
        <taxon>Alphaproteobacteria</taxon>
        <taxon>Sphingomonadales</taxon>
        <taxon>Sphingomonadaceae</taxon>
        <taxon>Sphingomonas</taxon>
    </lineage>
</organism>
<dbReference type="PANTHER" id="PTHR33446">
    <property type="entry name" value="PROTEIN TONB-RELATED"/>
    <property type="match status" value="1"/>
</dbReference>
<keyword evidence="9 11" id="KW-0472">Membrane</keyword>
<feature type="transmembrane region" description="Helical" evidence="11">
    <location>
        <begin position="14"/>
        <end position="34"/>
    </location>
</feature>
<evidence type="ECO:0000313" key="13">
    <source>
        <dbReference type="EMBL" id="MEN3745857.1"/>
    </source>
</evidence>
<dbReference type="PROSITE" id="PS52015">
    <property type="entry name" value="TONB_CTD"/>
    <property type="match status" value="1"/>
</dbReference>
<dbReference type="Gene3D" id="3.30.1150.10">
    <property type="match status" value="1"/>
</dbReference>
<evidence type="ECO:0000256" key="5">
    <source>
        <dbReference type="ARBA" id="ARBA00022519"/>
    </source>
</evidence>
<feature type="region of interest" description="Disordered" evidence="10">
    <location>
        <begin position="58"/>
        <end position="128"/>
    </location>
</feature>
<name>A0ABV0B632_9SPHN</name>
<evidence type="ECO:0000256" key="10">
    <source>
        <dbReference type="SAM" id="MobiDB-lite"/>
    </source>
</evidence>
<keyword evidence="4" id="KW-1003">Cell membrane</keyword>
<dbReference type="NCBIfam" id="TIGR01352">
    <property type="entry name" value="tonB_Cterm"/>
    <property type="match status" value="1"/>
</dbReference>
<dbReference type="PANTHER" id="PTHR33446:SF2">
    <property type="entry name" value="PROTEIN TONB"/>
    <property type="match status" value="1"/>
</dbReference>
<evidence type="ECO:0000256" key="1">
    <source>
        <dbReference type="ARBA" id="ARBA00004383"/>
    </source>
</evidence>
<dbReference type="Pfam" id="PF03544">
    <property type="entry name" value="TonB_C"/>
    <property type="match status" value="1"/>
</dbReference>
<reference evidence="13 14" key="1">
    <citation type="submission" date="2024-05" db="EMBL/GenBank/DDBJ databases">
        <title>Sphingomonas sp. HF-S3 16S ribosomal RNA gene Genome sequencing and assembly.</title>
        <authorList>
            <person name="Lee H."/>
        </authorList>
    </citation>
    <scope>NUCLEOTIDE SEQUENCE [LARGE SCALE GENOMIC DNA]</scope>
    <source>
        <strain evidence="13 14">HF-S3</strain>
    </source>
</reference>
<keyword evidence="6 11" id="KW-0812">Transmembrane</keyword>
<keyword evidence="14" id="KW-1185">Reference proteome</keyword>
<dbReference type="EMBL" id="JBDIZK010000001">
    <property type="protein sequence ID" value="MEN3745857.1"/>
    <property type="molecule type" value="Genomic_DNA"/>
</dbReference>
<dbReference type="InterPro" id="IPR037682">
    <property type="entry name" value="TonB_C"/>
</dbReference>
<sequence length="223" mass="23481">MTTGGFKPHISSRIAGFLLSGAVHLAAGLALLYASLQGASPQGAAGDDRGRAMIVELIPLDQPPRTKGTDQAERQGASPTPRARPQPPLRQIAQPVLAGSIGTGPSGSPPAASEAAPGDMRQLSDLPSSELTAYRQRLETHLARYRIFPAAARAAGREGVVTVHFRMTREGRVRDAWVEASSAFGDLDAEALAAILRAQPLPMLPQGWPAEIDVSLPVTFRLG</sequence>
<keyword evidence="3" id="KW-0813">Transport</keyword>
<dbReference type="InterPro" id="IPR051045">
    <property type="entry name" value="TonB-dependent_transducer"/>
</dbReference>
<evidence type="ECO:0000256" key="11">
    <source>
        <dbReference type="SAM" id="Phobius"/>
    </source>
</evidence>
<comment type="similarity">
    <text evidence="2">Belongs to the TonB family.</text>
</comment>
<keyword evidence="8 11" id="KW-1133">Transmembrane helix</keyword>
<keyword evidence="7" id="KW-0653">Protein transport</keyword>
<evidence type="ECO:0000256" key="9">
    <source>
        <dbReference type="ARBA" id="ARBA00023136"/>
    </source>
</evidence>
<evidence type="ECO:0000256" key="3">
    <source>
        <dbReference type="ARBA" id="ARBA00022448"/>
    </source>
</evidence>
<comment type="caution">
    <text evidence="13">The sequence shown here is derived from an EMBL/GenBank/DDBJ whole genome shotgun (WGS) entry which is preliminary data.</text>
</comment>
<evidence type="ECO:0000256" key="8">
    <source>
        <dbReference type="ARBA" id="ARBA00022989"/>
    </source>
</evidence>
<comment type="subcellular location">
    <subcellularLocation>
        <location evidence="1">Cell inner membrane</location>
        <topology evidence="1">Single-pass membrane protein</topology>
        <orientation evidence="1">Periplasmic side</orientation>
    </subcellularLocation>
</comment>
<dbReference type="SUPFAM" id="SSF74653">
    <property type="entry name" value="TolA/TonB C-terminal domain"/>
    <property type="match status" value="1"/>
</dbReference>
<feature type="compositionally biased region" description="Low complexity" evidence="10">
    <location>
        <begin position="109"/>
        <end position="118"/>
    </location>
</feature>
<protein>
    <submittedName>
        <fullName evidence="13">TonB family protein</fullName>
    </submittedName>
</protein>
<gene>
    <name evidence="13" type="ORF">TPR58_01660</name>
</gene>
<proteinExistence type="inferred from homology"/>
<accession>A0ABV0B632</accession>
<evidence type="ECO:0000256" key="6">
    <source>
        <dbReference type="ARBA" id="ARBA00022692"/>
    </source>
</evidence>
<evidence type="ECO:0000313" key="14">
    <source>
        <dbReference type="Proteomes" id="UP001427805"/>
    </source>
</evidence>
<evidence type="ECO:0000256" key="7">
    <source>
        <dbReference type="ARBA" id="ARBA00022927"/>
    </source>
</evidence>
<dbReference type="Proteomes" id="UP001427805">
    <property type="component" value="Unassembled WGS sequence"/>
</dbReference>
<dbReference type="RefSeq" id="WP_346244861.1">
    <property type="nucleotide sequence ID" value="NZ_JBDIZK010000001.1"/>
</dbReference>
<evidence type="ECO:0000256" key="2">
    <source>
        <dbReference type="ARBA" id="ARBA00006555"/>
    </source>
</evidence>
<evidence type="ECO:0000259" key="12">
    <source>
        <dbReference type="PROSITE" id="PS52015"/>
    </source>
</evidence>
<evidence type="ECO:0000256" key="4">
    <source>
        <dbReference type="ARBA" id="ARBA00022475"/>
    </source>
</evidence>
<feature type="domain" description="TonB C-terminal" evidence="12">
    <location>
        <begin position="133"/>
        <end position="223"/>
    </location>
</feature>
<keyword evidence="5" id="KW-0997">Cell inner membrane</keyword>
<dbReference type="InterPro" id="IPR006260">
    <property type="entry name" value="TonB/TolA_C"/>
</dbReference>